<organism evidence="2 3">
    <name type="scientific">Paenibacillus aurantiacus</name>
    <dbReference type="NCBI Taxonomy" id="1936118"/>
    <lineage>
        <taxon>Bacteria</taxon>
        <taxon>Bacillati</taxon>
        <taxon>Bacillota</taxon>
        <taxon>Bacilli</taxon>
        <taxon>Bacillales</taxon>
        <taxon>Paenibacillaceae</taxon>
        <taxon>Paenibacillus</taxon>
    </lineage>
</organism>
<evidence type="ECO:0000313" key="2">
    <source>
        <dbReference type="EMBL" id="MFB9329447.1"/>
    </source>
</evidence>
<evidence type="ECO:0000256" key="1">
    <source>
        <dbReference type="SAM" id="Phobius"/>
    </source>
</evidence>
<evidence type="ECO:0000313" key="3">
    <source>
        <dbReference type="Proteomes" id="UP001589747"/>
    </source>
</evidence>
<dbReference type="RefSeq" id="WP_377499725.1">
    <property type="nucleotide sequence ID" value="NZ_JBHMDO010000042.1"/>
</dbReference>
<dbReference type="EMBL" id="JBHMDO010000042">
    <property type="protein sequence ID" value="MFB9329447.1"/>
    <property type="molecule type" value="Genomic_DNA"/>
</dbReference>
<gene>
    <name evidence="2" type="ORF">ACFFSY_26210</name>
</gene>
<feature type="transmembrane region" description="Helical" evidence="1">
    <location>
        <begin position="16"/>
        <end position="37"/>
    </location>
</feature>
<accession>A0ABV5KW44</accession>
<keyword evidence="1" id="KW-1133">Transmembrane helix</keyword>
<feature type="transmembrane region" description="Helical" evidence="1">
    <location>
        <begin position="70"/>
        <end position="88"/>
    </location>
</feature>
<keyword evidence="3" id="KW-1185">Reference proteome</keyword>
<protein>
    <submittedName>
        <fullName evidence="2">Uncharacterized protein</fullName>
    </submittedName>
</protein>
<comment type="caution">
    <text evidence="2">The sequence shown here is derived from an EMBL/GenBank/DDBJ whole genome shotgun (WGS) entry which is preliminary data.</text>
</comment>
<dbReference type="Proteomes" id="UP001589747">
    <property type="component" value="Unassembled WGS sequence"/>
</dbReference>
<reference evidence="2 3" key="1">
    <citation type="submission" date="2024-09" db="EMBL/GenBank/DDBJ databases">
        <authorList>
            <person name="Sun Q."/>
            <person name="Mori K."/>
        </authorList>
    </citation>
    <scope>NUCLEOTIDE SEQUENCE [LARGE SCALE GENOMIC DNA]</scope>
    <source>
        <strain evidence="2 3">TISTR 2452</strain>
    </source>
</reference>
<feature type="transmembrane region" description="Helical" evidence="1">
    <location>
        <begin position="43"/>
        <end position="63"/>
    </location>
</feature>
<keyword evidence="1" id="KW-0472">Membrane</keyword>
<keyword evidence="1" id="KW-0812">Transmembrane</keyword>
<name>A0ABV5KW44_9BACL</name>
<proteinExistence type="predicted"/>
<feature type="transmembrane region" description="Helical" evidence="1">
    <location>
        <begin position="108"/>
        <end position="136"/>
    </location>
</feature>
<sequence length="157" mass="17571">MTVIIHEEGRAHLRRLVEVSLAPFVHSALSTMFLNYLLQGDDLLFICALFVFMLAVHAALTAFAARGRGYVMFTNLLLFLLFQIAMFVGRNALSGPDEAAEDDYGAGMLLLVVGFPLSITSLLIGSFAGFMLSIVLRRPIARIRRRLYRKLARRTSY</sequence>